<keyword evidence="1" id="KW-0479">Metal-binding</keyword>
<evidence type="ECO:0000256" key="2">
    <source>
        <dbReference type="ARBA" id="ARBA00022801"/>
    </source>
</evidence>
<keyword evidence="2" id="KW-0378">Hydrolase</keyword>
<keyword evidence="3" id="KW-0460">Magnesium</keyword>
<dbReference type="GO" id="GO:0016787">
    <property type="term" value="F:hydrolase activity"/>
    <property type="evidence" value="ECO:0007669"/>
    <property type="project" value="UniProtKB-KW"/>
</dbReference>
<dbReference type="InterPro" id="IPR036412">
    <property type="entry name" value="HAD-like_sf"/>
</dbReference>
<proteinExistence type="predicted"/>
<dbReference type="InterPro" id="IPR006385">
    <property type="entry name" value="HAD_hydro_SerB1"/>
</dbReference>
<dbReference type="eggNOG" id="ENOG502SYZC">
    <property type="taxonomic scope" value="Eukaryota"/>
</dbReference>
<dbReference type="KEGG" id="mpp:MICPUCDRAFT_51241"/>
<accession>C1N130</accession>
<dbReference type="Gene3D" id="3.40.50.1000">
    <property type="entry name" value="HAD superfamily/HAD-like"/>
    <property type="match status" value="1"/>
</dbReference>
<evidence type="ECO:0000256" key="1">
    <source>
        <dbReference type="ARBA" id="ARBA00022723"/>
    </source>
</evidence>
<dbReference type="NCBIfam" id="TIGR01488">
    <property type="entry name" value="HAD-SF-IB"/>
    <property type="match status" value="1"/>
</dbReference>
<feature type="region of interest" description="Disordered" evidence="4">
    <location>
        <begin position="1"/>
        <end position="62"/>
    </location>
</feature>
<dbReference type="RefSeq" id="XP_003061499.1">
    <property type="nucleotide sequence ID" value="XM_003061453.1"/>
</dbReference>
<evidence type="ECO:0000313" key="5">
    <source>
        <dbReference type="EMBL" id="EEH54129.1"/>
    </source>
</evidence>
<dbReference type="GeneID" id="9687177"/>
<dbReference type="Gene3D" id="1.20.1440.100">
    <property type="entry name" value="SG protein - dephosphorylation function"/>
    <property type="match status" value="1"/>
</dbReference>
<dbReference type="Proteomes" id="UP000001876">
    <property type="component" value="Unassembled WGS sequence"/>
</dbReference>
<dbReference type="InterPro" id="IPR023214">
    <property type="entry name" value="HAD_sf"/>
</dbReference>
<evidence type="ECO:0000256" key="3">
    <source>
        <dbReference type="ARBA" id="ARBA00022842"/>
    </source>
</evidence>
<dbReference type="PANTHER" id="PTHR43344:SF13">
    <property type="entry name" value="PHOSPHATASE RV3661-RELATED"/>
    <property type="match status" value="1"/>
</dbReference>
<sequence length="314" mass="33650">MATTEPVPADAAPATAEETVTAADSALAPAARDVDATSTATATSIGGVDDRRSVPAPSSPSYDDGRGVAFFDLDHTLIDTNSSWLWMKHELNNGKVGAGMLATSVYWFARYAMGFGSGAERAGAEAAELYAGTPEEKLRREVDAFFEKELAHRARPGGKPIMEKHIRAGERCVVCTSSWQHPAASAARLFNCESAVDDVISSVMEVDEAGNLTGKIAKVCYGDGKSVVTEAWCARRGIDLAKCYFYTDSMSDVSLLEKVGHPVAVNPDRRLRAHAKKRGWAVMDWGVAKPKDPMKKPRYSYGCLAFHGAKSGPG</sequence>
<dbReference type="Pfam" id="PF12710">
    <property type="entry name" value="HAD"/>
    <property type="match status" value="1"/>
</dbReference>
<evidence type="ECO:0000256" key="4">
    <source>
        <dbReference type="SAM" id="MobiDB-lite"/>
    </source>
</evidence>
<reference evidence="5 6" key="1">
    <citation type="journal article" date="2009" name="Science">
        <title>Green evolution and dynamic adaptations revealed by genomes of the marine picoeukaryotes Micromonas.</title>
        <authorList>
            <person name="Worden A.Z."/>
            <person name="Lee J.H."/>
            <person name="Mock T."/>
            <person name="Rouze P."/>
            <person name="Simmons M.P."/>
            <person name="Aerts A.L."/>
            <person name="Allen A.E."/>
            <person name="Cuvelier M.L."/>
            <person name="Derelle E."/>
            <person name="Everett M.V."/>
            <person name="Foulon E."/>
            <person name="Grimwood J."/>
            <person name="Gundlach H."/>
            <person name="Henrissat B."/>
            <person name="Napoli C."/>
            <person name="McDonald S.M."/>
            <person name="Parker M.S."/>
            <person name="Rombauts S."/>
            <person name="Salamov A."/>
            <person name="Von Dassow P."/>
            <person name="Badger J.H."/>
            <person name="Coutinho P.M."/>
            <person name="Demir E."/>
            <person name="Dubchak I."/>
            <person name="Gentemann C."/>
            <person name="Eikrem W."/>
            <person name="Gready J.E."/>
            <person name="John U."/>
            <person name="Lanier W."/>
            <person name="Lindquist E.A."/>
            <person name="Lucas S."/>
            <person name="Mayer K.F."/>
            <person name="Moreau H."/>
            <person name="Not F."/>
            <person name="Otillar R."/>
            <person name="Panaud O."/>
            <person name="Pangilinan J."/>
            <person name="Paulsen I."/>
            <person name="Piegu B."/>
            <person name="Poliakov A."/>
            <person name="Robbens S."/>
            <person name="Schmutz J."/>
            <person name="Toulza E."/>
            <person name="Wyss T."/>
            <person name="Zelensky A."/>
            <person name="Zhou K."/>
            <person name="Armbrust E.V."/>
            <person name="Bhattacharya D."/>
            <person name="Goodenough U.W."/>
            <person name="Van de Peer Y."/>
            <person name="Grigoriev I.V."/>
        </authorList>
    </citation>
    <scope>NUCLEOTIDE SEQUENCE [LARGE SCALE GENOMIC DNA]</scope>
    <source>
        <strain evidence="5 6">CCMP1545</strain>
    </source>
</reference>
<dbReference type="NCBIfam" id="TIGR01490">
    <property type="entry name" value="HAD-SF-IB-hyp1"/>
    <property type="match status" value="1"/>
</dbReference>
<dbReference type="GO" id="GO:0046872">
    <property type="term" value="F:metal ion binding"/>
    <property type="evidence" value="ECO:0007669"/>
    <property type="project" value="UniProtKB-KW"/>
</dbReference>
<name>C1N130_MICPC</name>
<dbReference type="AlphaFoldDB" id="C1N130"/>
<dbReference type="OMA" id="TEAWCAR"/>
<dbReference type="EMBL" id="GG663744">
    <property type="protein sequence ID" value="EEH54129.1"/>
    <property type="molecule type" value="Genomic_DNA"/>
</dbReference>
<keyword evidence="6" id="KW-1185">Reference proteome</keyword>
<feature type="compositionally biased region" description="Low complexity" evidence="4">
    <location>
        <begin position="1"/>
        <end position="44"/>
    </location>
</feature>
<dbReference type="PANTHER" id="PTHR43344">
    <property type="entry name" value="PHOSPHOSERINE PHOSPHATASE"/>
    <property type="match status" value="1"/>
</dbReference>
<dbReference type="OrthoDB" id="495821at2759"/>
<evidence type="ECO:0000313" key="6">
    <source>
        <dbReference type="Proteomes" id="UP000001876"/>
    </source>
</evidence>
<dbReference type="SUPFAM" id="SSF56784">
    <property type="entry name" value="HAD-like"/>
    <property type="match status" value="1"/>
</dbReference>
<dbReference type="InterPro" id="IPR050582">
    <property type="entry name" value="HAD-like_SerB"/>
</dbReference>
<protein>
    <submittedName>
        <fullName evidence="5">Predicted protein</fullName>
    </submittedName>
</protein>
<gene>
    <name evidence="5" type="ORF">MICPUCDRAFT_51241</name>
</gene>
<organism evidence="6">
    <name type="scientific">Micromonas pusilla (strain CCMP1545)</name>
    <name type="common">Picoplanktonic green alga</name>
    <dbReference type="NCBI Taxonomy" id="564608"/>
    <lineage>
        <taxon>Eukaryota</taxon>
        <taxon>Viridiplantae</taxon>
        <taxon>Chlorophyta</taxon>
        <taxon>Mamiellophyceae</taxon>
        <taxon>Mamiellales</taxon>
        <taxon>Mamiellaceae</taxon>
        <taxon>Micromonas</taxon>
    </lineage>
</organism>